<organism evidence="15 16">
    <name type="scientific">Trichomonascus ciferrii</name>
    <dbReference type="NCBI Taxonomy" id="44093"/>
    <lineage>
        <taxon>Eukaryota</taxon>
        <taxon>Fungi</taxon>
        <taxon>Dikarya</taxon>
        <taxon>Ascomycota</taxon>
        <taxon>Saccharomycotina</taxon>
        <taxon>Dipodascomycetes</taxon>
        <taxon>Dipodascales</taxon>
        <taxon>Trichomonascaceae</taxon>
        <taxon>Trichomonascus</taxon>
        <taxon>Trichomonascus ciferrii complex</taxon>
    </lineage>
</organism>
<dbReference type="GO" id="GO:0003684">
    <property type="term" value="F:damaged DNA binding"/>
    <property type="evidence" value="ECO:0007669"/>
    <property type="project" value="TreeGrafter"/>
</dbReference>
<keyword evidence="8 12" id="KW-0175">Coiled coil</keyword>
<evidence type="ECO:0000256" key="7">
    <source>
        <dbReference type="ARBA" id="ARBA00022840"/>
    </source>
</evidence>
<comment type="caution">
    <text evidence="15">The sequence shown here is derived from an EMBL/GenBank/DDBJ whole genome shotgun (WGS) entry which is preliminary data.</text>
</comment>
<evidence type="ECO:0000259" key="14">
    <source>
        <dbReference type="Pfam" id="PF13476"/>
    </source>
</evidence>
<evidence type="ECO:0000256" key="11">
    <source>
        <dbReference type="ARBA" id="ARBA00023242"/>
    </source>
</evidence>
<dbReference type="Gene3D" id="1.10.287.1490">
    <property type="match status" value="1"/>
</dbReference>
<evidence type="ECO:0000256" key="2">
    <source>
        <dbReference type="ARBA" id="ARBA00004286"/>
    </source>
</evidence>
<feature type="compositionally biased region" description="Basic and acidic residues" evidence="13">
    <location>
        <begin position="410"/>
        <end position="431"/>
    </location>
</feature>
<evidence type="ECO:0000256" key="10">
    <source>
        <dbReference type="ARBA" id="ARBA00023204"/>
    </source>
</evidence>
<evidence type="ECO:0000313" key="15">
    <source>
        <dbReference type="EMBL" id="KAA8913808.1"/>
    </source>
</evidence>
<dbReference type="Gene3D" id="3.40.50.300">
    <property type="entry name" value="P-loop containing nucleotide triphosphate hydrolases"/>
    <property type="match status" value="2"/>
</dbReference>
<name>A0A642V424_9ASCO</name>
<dbReference type="InterPro" id="IPR027417">
    <property type="entry name" value="P-loop_NTPase"/>
</dbReference>
<protein>
    <recommendedName>
        <fullName evidence="14">Rad50/SbcC-type AAA domain-containing protein</fullName>
    </recommendedName>
</protein>
<dbReference type="GO" id="GO:0005634">
    <property type="term" value="C:nucleus"/>
    <property type="evidence" value="ECO:0007669"/>
    <property type="project" value="UniProtKB-SubCell"/>
</dbReference>
<keyword evidence="16" id="KW-1185">Reference proteome</keyword>
<evidence type="ECO:0000256" key="5">
    <source>
        <dbReference type="ARBA" id="ARBA00022741"/>
    </source>
</evidence>
<dbReference type="Pfam" id="PF13476">
    <property type="entry name" value="AAA_23"/>
    <property type="match status" value="1"/>
</dbReference>
<keyword evidence="7" id="KW-0067">ATP-binding</keyword>
<feature type="compositionally biased region" description="Polar residues" evidence="13">
    <location>
        <begin position="11"/>
        <end position="20"/>
    </location>
</feature>
<keyword evidence="6" id="KW-0227">DNA damage</keyword>
<evidence type="ECO:0000256" key="12">
    <source>
        <dbReference type="SAM" id="Coils"/>
    </source>
</evidence>
<keyword evidence="10" id="KW-0234">DNA repair</keyword>
<evidence type="ECO:0000256" key="8">
    <source>
        <dbReference type="ARBA" id="ARBA00023054"/>
    </source>
</evidence>
<evidence type="ECO:0000256" key="13">
    <source>
        <dbReference type="SAM" id="MobiDB-lite"/>
    </source>
</evidence>
<dbReference type="GO" id="GO:0000724">
    <property type="term" value="P:double-strand break repair via homologous recombination"/>
    <property type="evidence" value="ECO:0007669"/>
    <property type="project" value="TreeGrafter"/>
</dbReference>
<dbReference type="EMBL" id="SWFS01000220">
    <property type="protein sequence ID" value="KAA8913808.1"/>
    <property type="molecule type" value="Genomic_DNA"/>
</dbReference>
<evidence type="ECO:0000256" key="6">
    <source>
        <dbReference type="ARBA" id="ARBA00022763"/>
    </source>
</evidence>
<keyword evidence="5" id="KW-0547">Nucleotide-binding</keyword>
<dbReference type="GO" id="GO:0030915">
    <property type="term" value="C:Smc5-Smc6 complex"/>
    <property type="evidence" value="ECO:0007669"/>
    <property type="project" value="TreeGrafter"/>
</dbReference>
<feature type="region of interest" description="Disordered" evidence="13">
    <location>
        <begin position="1"/>
        <end position="32"/>
    </location>
</feature>
<feature type="coiled-coil region" evidence="12">
    <location>
        <begin position="679"/>
        <end position="927"/>
    </location>
</feature>
<dbReference type="InterPro" id="IPR038729">
    <property type="entry name" value="Rad50/SbcC_AAA"/>
</dbReference>
<evidence type="ECO:0000256" key="9">
    <source>
        <dbReference type="ARBA" id="ARBA00023172"/>
    </source>
</evidence>
<feature type="compositionally biased region" description="Basic and acidic residues" evidence="13">
    <location>
        <begin position="444"/>
        <end position="474"/>
    </location>
</feature>
<evidence type="ECO:0000256" key="3">
    <source>
        <dbReference type="ARBA" id="ARBA00006793"/>
    </source>
</evidence>
<dbReference type="SUPFAM" id="SSF52540">
    <property type="entry name" value="P-loop containing nucleoside triphosphate hydrolases"/>
    <property type="match status" value="1"/>
</dbReference>
<dbReference type="PANTHER" id="PTHR19306:SF6">
    <property type="entry name" value="STRUCTURAL MAINTENANCE OF CHROMOSOMES PROTEIN 6"/>
    <property type="match status" value="1"/>
</dbReference>
<keyword evidence="4" id="KW-0158">Chromosome</keyword>
<evidence type="ECO:0000256" key="4">
    <source>
        <dbReference type="ARBA" id="ARBA00022454"/>
    </source>
</evidence>
<comment type="similarity">
    <text evidence="3">Belongs to the SMC family. SMC6 subfamily.</text>
</comment>
<dbReference type="GO" id="GO:0005524">
    <property type="term" value="F:ATP binding"/>
    <property type="evidence" value="ECO:0007669"/>
    <property type="project" value="UniProtKB-KW"/>
</dbReference>
<feature type="domain" description="Rad50/SbcC-type AAA" evidence="14">
    <location>
        <begin position="62"/>
        <end position="316"/>
    </location>
</feature>
<accession>A0A642V424</accession>
<dbReference type="GO" id="GO:0035861">
    <property type="term" value="C:site of double-strand break"/>
    <property type="evidence" value="ECO:0007669"/>
    <property type="project" value="TreeGrafter"/>
</dbReference>
<dbReference type="OrthoDB" id="10265785at2759"/>
<dbReference type="VEuPathDB" id="FungiDB:TRICI_003116"/>
<dbReference type="PANTHER" id="PTHR19306">
    <property type="entry name" value="STRUCTURAL MAINTENANCE OF CHROMOSOMES 5,6 SMC5, SMC6"/>
    <property type="match status" value="1"/>
</dbReference>
<proteinExistence type="inferred from homology"/>
<keyword evidence="11" id="KW-0539">Nucleus</keyword>
<evidence type="ECO:0000256" key="1">
    <source>
        <dbReference type="ARBA" id="ARBA00004123"/>
    </source>
</evidence>
<keyword evidence="9" id="KW-0233">DNA recombination</keyword>
<sequence length="1097" mass="124820">MERDPPELGDSVNNEGSGSATPDGEIDIPSVGDHLRELIESERLEAEEPADDDAERAGYIKRIDMVNFMCHDNLTIEFGPRMNFITGKNGSGKSTVLTALTTCLGGKASSTNRGSSVKSLIKEGKSRALIRATIANKGAMAYDHNRFGDVIQIERRLDADSSGSYKIMNSSGKVVSSSKEELRKILSIFSIFVDNPFAILTQDTARSFLTESNAESKYQHFKRAMTMDKIENYREGLGESLVQQKQKLAGQKEIVNEMKAKAKEVENKFNSFKKLDSAEKDLRYWNAILEWNKVFETESKVSAAESTIDEIQKEIENIRRQCDDHEGISAQKQTEIDQVQVEVNQVNDTIAKLNEEINSIKDGNRSNMETTKSLKAEKANIVQSKEQSKRQIVELEREKAKLLDTSGFEAARRQKHEQLDRARSQLEKLASESENDEQNKSSLSHKEQQLEERLQSAQDQQRKAEARVQQERARWKELQGSQTNAWSTYAEGGRDADFKGFMAHFEKTNFQDSPIGPIGRYVTLKDPAWSSVLEQTLKRATSTFIAFCQEDRDRLRSLLRQHRLRNPVLLRSRELFSFEQGLPSREFTTVLDVLDISNEYVKRALIDANRIEQTILIAERSKGADVMKKHPENVRTCIARDQKGGGYNIGSTTVGVQKTAPIQPFRLLPRMSSDNSAVLRQVEEEVKRLQSEAKTALERTSSLGRELRETQQQLRKLNNTTHHRQSETQRLERRIAELTEELEDSQDPGDDQINDINARIEKCKDDLASYEKQLEDNLAELIECEEKKRQVDNEISVVWSKVKEKEDAIKELQKQETAIRREKQQIDKNKDNSITIIAGHDKKIEKNRQEIARLQQQVKVQMERAQAFSEDRVEFPSGLSVENIRDKIRKITSLRDQIQERYGDTTLSQVYEEYLQVQTECMELKKEYKRLYSLYKALERGMKSRTPAYKTVLGSAIGVVKASFSANLNQRGFSGSLLIDPNTEALSLQVAPGSDKSKEQDTSTLSGGEKSFSQIALLAAMWMNIGSRLLALDEFDVFMDKVNRRISLNMVIDVLRNLTSTQSIFITPQELETSDIDFDAPDINLFRMSDPERRVAG</sequence>
<dbReference type="GO" id="GO:0003697">
    <property type="term" value="F:single-stranded DNA binding"/>
    <property type="evidence" value="ECO:0007669"/>
    <property type="project" value="TreeGrafter"/>
</dbReference>
<evidence type="ECO:0000313" key="16">
    <source>
        <dbReference type="Proteomes" id="UP000761534"/>
    </source>
</evidence>
<reference evidence="15" key="1">
    <citation type="journal article" date="2019" name="G3 (Bethesda)">
        <title>Genome Assemblies of Two Rare Opportunistic Yeast Pathogens: Diutina rugosa (syn. Candida rugosa) and Trichomonascus ciferrii (syn. Candida ciferrii).</title>
        <authorList>
            <person name="Mixao V."/>
            <person name="Saus E."/>
            <person name="Hansen A.P."/>
            <person name="Lass-Florl C."/>
            <person name="Gabaldon T."/>
        </authorList>
    </citation>
    <scope>NUCLEOTIDE SEQUENCE</scope>
    <source>
        <strain evidence="15">CBS 4856</strain>
    </source>
</reference>
<gene>
    <name evidence="15" type="ORF">TRICI_003116</name>
</gene>
<feature type="region of interest" description="Disordered" evidence="13">
    <location>
        <begin position="407"/>
        <end position="474"/>
    </location>
</feature>
<dbReference type="GO" id="GO:0016887">
    <property type="term" value="F:ATP hydrolysis activity"/>
    <property type="evidence" value="ECO:0007669"/>
    <property type="project" value="InterPro"/>
</dbReference>
<comment type="subcellular location">
    <subcellularLocation>
        <location evidence="2">Chromosome</location>
    </subcellularLocation>
    <subcellularLocation>
        <location evidence="1">Nucleus</location>
    </subcellularLocation>
</comment>
<dbReference type="Proteomes" id="UP000761534">
    <property type="component" value="Unassembled WGS sequence"/>
</dbReference>
<dbReference type="AlphaFoldDB" id="A0A642V424"/>